<dbReference type="EMBL" id="JWZT01004402">
    <property type="protein sequence ID" value="KII64203.1"/>
    <property type="molecule type" value="Genomic_DNA"/>
</dbReference>
<reference evidence="1 2" key="1">
    <citation type="journal article" date="2014" name="Genome Biol. Evol.">
        <title>The genome of the myxosporean Thelohanellus kitauei shows adaptations to nutrient acquisition within its fish host.</title>
        <authorList>
            <person name="Yang Y."/>
            <person name="Xiong J."/>
            <person name="Zhou Z."/>
            <person name="Huo F."/>
            <person name="Miao W."/>
            <person name="Ran C."/>
            <person name="Liu Y."/>
            <person name="Zhang J."/>
            <person name="Feng J."/>
            <person name="Wang M."/>
            <person name="Wang M."/>
            <person name="Wang L."/>
            <person name="Yao B."/>
        </authorList>
    </citation>
    <scope>NUCLEOTIDE SEQUENCE [LARGE SCALE GENOMIC DNA]</scope>
    <source>
        <strain evidence="1">Wuqing</strain>
    </source>
</reference>
<comment type="caution">
    <text evidence="1">The sequence shown here is derived from an EMBL/GenBank/DDBJ whole genome shotgun (WGS) entry which is preliminary data.</text>
</comment>
<evidence type="ECO:0000313" key="1">
    <source>
        <dbReference type="EMBL" id="KII64203.1"/>
    </source>
</evidence>
<dbReference type="AlphaFoldDB" id="A0A0C2J533"/>
<keyword evidence="2" id="KW-1185">Reference proteome</keyword>
<accession>A0A0C2J533</accession>
<organism evidence="1 2">
    <name type="scientific">Thelohanellus kitauei</name>
    <name type="common">Myxosporean</name>
    <dbReference type="NCBI Taxonomy" id="669202"/>
    <lineage>
        <taxon>Eukaryota</taxon>
        <taxon>Metazoa</taxon>
        <taxon>Cnidaria</taxon>
        <taxon>Myxozoa</taxon>
        <taxon>Myxosporea</taxon>
        <taxon>Bivalvulida</taxon>
        <taxon>Platysporina</taxon>
        <taxon>Myxobolidae</taxon>
        <taxon>Thelohanellus</taxon>
    </lineage>
</organism>
<dbReference type="Proteomes" id="UP000031668">
    <property type="component" value="Unassembled WGS sequence"/>
</dbReference>
<name>A0A0C2J533_THEKT</name>
<protein>
    <submittedName>
        <fullName evidence="1">Uncharacterized protein</fullName>
    </submittedName>
</protein>
<proteinExistence type="predicted"/>
<evidence type="ECO:0000313" key="2">
    <source>
        <dbReference type="Proteomes" id="UP000031668"/>
    </source>
</evidence>
<gene>
    <name evidence="1" type="ORF">RF11_01941</name>
</gene>
<sequence length="125" mass="14150">MDATLIIYGSFNTPTCSASKRFKSDLLPLTIIVYMDEHFNYIGKRCPFVVNPSDELILKEGQAETFETKREGKDPNAEEALDQWFSIASYKGQDTILNLKKRAAKRAAPTTKVPNSGKLRKFLLF</sequence>